<protein>
    <recommendedName>
        <fullName evidence="4">S-adenosylmethionine sensor upstream of mTORC1</fullName>
    </recommendedName>
    <alternativeName>
        <fullName evidence="4">Probable methyltransferase BMT2 homolog</fullName>
        <ecNumber evidence="4">2.1.1.-</ecNumber>
    </alternativeName>
</protein>
<dbReference type="GeneID" id="113216667"/>
<dbReference type="AlphaFoldDB" id="A0A6J1TFG6"/>
<dbReference type="HAMAP" id="MF_03044">
    <property type="entry name" value="BMT2"/>
    <property type="match status" value="1"/>
</dbReference>
<dbReference type="SUPFAM" id="SSF53335">
    <property type="entry name" value="S-adenosyl-L-methionine-dependent methyltransferases"/>
    <property type="match status" value="1"/>
</dbReference>
<comment type="function">
    <text evidence="4">S-adenosyl-L-methionine-binding protein that acts as an inhibitor of mTORC1 signaling. Acts as a sensor of S-adenosyl-L-methionine to signal methionine sufficiency to mTORC1. Probably also acts as a S-adenosyl-L-methionine-dependent methyltransferase.</text>
</comment>
<evidence type="ECO:0000313" key="5">
    <source>
        <dbReference type="Proteomes" id="UP000504606"/>
    </source>
</evidence>
<organism evidence="5 6">
    <name type="scientific">Frankliniella occidentalis</name>
    <name type="common">Western flower thrips</name>
    <name type="synonym">Euthrips occidentalis</name>
    <dbReference type="NCBI Taxonomy" id="133901"/>
    <lineage>
        <taxon>Eukaryota</taxon>
        <taxon>Metazoa</taxon>
        <taxon>Ecdysozoa</taxon>
        <taxon>Arthropoda</taxon>
        <taxon>Hexapoda</taxon>
        <taxon>Insecta</taxon>
        <taxon>Pterygota</taxon>
        <taxon>Neoptera</taxon>
        <taxon>Paraneoptera</taxon>
        <taxon>Thysanoptera</taxon>
        <taxon>Terebrantia</taxon>
        <taxon>Thripoidea</taxon>
        <taxon>Thripidae</taxon>
        <taxon>Frankliniella</taxon>
    </lineage>
</organism>
<keyword evidence="1 4" id="KW-0489">Methyltransferase</keyword>
<name>A0A6J1TFG6_FRAOC</name>
<keyword evidence="2 4" id="KW-0808">Transferase</keyword>
<evidence type="ECO:0000256" key="3">
    <source>
        <dbReference type="ARBA" id="ARBA00022691"/>
    </source>
</evidence>
<dbReference type="PANTHER" id="PTHR21008">
    <property type="entry name" value="S-ADENOSYLMETHIONINE SENSOR UPSTREAM OF MTORC1-RELATED"/>
    <property type="match status" value="1"/>
</dbReference>
<gene>
    <name evidence="6 7" type="primary">LOC113216667</name>
</gene>
<dbReference type="RefSeq" id="XP_026292235.1">
    <property type="nucleotide sequence ID" value="XM_026436450.2"/>
</dbReference>
<dbReference type="OrthoDB" id="5954793at2759"/>
<feature type="binding site" evidence="4">
    <location>
        <position position="149"/>
    </location>
    <ligand>
        <name>S-adenosyl-L-methionine</name>
        <dbReference type="ChEBI" id="CHEBI:59789"/>
    </ligand>
</feature>
<dbReference type="KEGG" id="foc:113216667"/>
<dbReference type="GO" id="GO:0032259">
    <property type="term" value="P:methylation"/>
    <property type="evidence" value="ECO:0007669"/>
    <property type="project" value="UniProtKB-KW"/>
</dbReference>
<accession>A0A6J1TFG6</accession>
<dbReference type="InterPro" id="IPR029063">
    <property type="entry name" value="SAM-dependent_MTases_sf"/>
</dbReference>
<dbReference type="Pfam" id="PF11968">
    <property type="entry name" value="Bmt2"/>
    <property type="match status" value="1"/>
</dbReference>
<reference evidence="6 7" key="1">
    <citation type="submission" date="2025-04" db="UniProtKB">
        <authorList>
            <consortium name="RefSeq"/>
        </authorList>
    </citation>
    <scope>IDENTIFICATION</scope>
    <source>
        <tissue evidence="6 7">Whole organism</tissue>
    </source>
</reference>
<evidence type="ECO:0000313" key="7">
    <source>
        <dbReference type="RefSeq" id="XP_026292235.1"/>
    </source>
</evidence>
<dbReference type="InterPro" id="IPR021867">
    <property type="entry name" value="Bmt2/SAMTOR"/>
</dbReference>
<keyword evidence="3 4" id="KW-0949">S-adenosyl-L-methionine</keyword>
<dbReference type="CDD" id="cd02440">
    <property type="entry name" value="AdoMet_MTases"/>
    <property type="match status" value="1"/>
</dbReference>
<dbReference type="EC" id="2.1.1.-" evidence="4"/>
<dbReference type="PANTHER" id="PTHR21008:SF0">
    <property type="entry name" value="S-ADENOSYLMETHIONINE SENSOR UPSTREAM OF MTORC1"/>
    <property type="match status" value="1"/>
</dbReference>
<dbReference type="RefSeq" id="XP_026292234.1">
    <property type="nucleotide sequence ID" value="XM_026436449.2"/>
</dbReference>
<comment type="similarity">
    <text evidence="4">Belongs to the BMT2 family.</text>
</comment>
<evidence type="ECO:0000313" key="6">
    <source>
        <dbReference type="RefSeq" id="XP_026292234.1"/>
    </source>
</evidence>
<dbReference type="GO" id="GO:0008168">
    <property type="term" value="F:methyltransferase activity"/>
    <property type="evidence" value="ECO:0007669"/>
    <property type="project" value="UniProtKB-UniRule"/>
</dbReference>
<sequence length="341" mass="38810">MATGNHRELANAIKNVHQTLRLEAKKIGEEKAWREHCQKSEVLQNYSQAMQQLATEHWEKNSSDTQNKRAVSRVQWIVKQCEDYFFSERKFQAFQKEIAFCSRFNLHGDILAEYKSKASEVPEVVNVLDVGSCYNPFKIFSRFNVVAVDIAPASFDVYKCDFLNLDVLEDKSKPTKLDGEITSLAAASFEVIIFSLLLEYLPSSKQRYKCCSKASKLLAPGGILCIVTPDSKHATANSGIMKKWRYALASEGLLRLEYDKLPHLHCMVFRKCIHPCLAREWLSSVMLSDTKKGKSISGSPEQLMVIPQDFHSYSEEQDNLKHEVRDDDESIATIFADLPTL</sequence>
<dbReference type="Proteomes" id="UP000504606">
    <property type="component" value="Unplaced"/>
</dbReference>
<dbReference type="CTD" id="154743"/>
<dbReference type="GO" id="GO:1904262">
    <property type="term" value="P:negative regulation of TORC1 signaling"/>
    <property type="evidence" value="ECO:0007669"/>
    <property type="project" value="TreeGrafter"/>
</dbReference>
<evidence type="ECO:0000256" key="2">
    <source>
        <dbReference type="ARBA" id="ARBA00022679"/>
    </source>
</evidence>
<evidence type="ECO:0000256" key="4">
    <source>
        <dbReference type="HAMAP-Rule" id="MF_03044"/>
    </source>
</evidence>
<feature type="binding site" evidence="4">
    <location>
        <position position="131"/>
    </location>
    <ligand>
        <name>S-adenosyl-L-methionine</name>
        <dbReference type="ChEBI" id="CHEBI:59789"/>
    </ligand>
</feature>
<dbReference type="Gene3D" id="3.40.50.150">
    <property type="entry name" value="Vaccinia Virus protein VP39"/>
    <property type="match status" value="1"/>
</dbReference>
<proteinExistence type="inferred from homology"/>
<evidence type="ECO:0000256" key="1">
    <source>
        <dbReference type="ARBA" id="ARBA00022603"/>
    </source>
</evidence>
<keyword evidence="5" id="KW-1185">Reference proteome</keyword>